<dbReference type="EMBL" id="JAHHUM010002542">
    <property type="protein sequence ID" value="KAK5603216.1"/>
    <property type="molecule type" value="Genomic_DNA"/>
</dbReference>
<organism evidence="2 3">
    <name type="scientific">Crenichthys baileyi</name>
    <name type="common">White River springfish</name>
    <dbReference type="NCBI Taxonomy" id="28760"/>
    <lineage>
        <taxon>Eukaryota</taxon>
        <taxon>Metazoa</taxon>
        <taxon>Chordata</taxon>
        <taxon>Craniata</taxon>
        <taxon>Vertebrata</taxon>
        <taxon>Euteleostomi</taxon>
        <taxon>Actinopterygii</taxon>
        <taxon>Neopterygii</taxon>
        <taxon>Teleostei</taxon>
        <taxon>Neoteleostei</taxon>
        <taxon>Acanthomorphata</taxon>
        <taxon>Ovalentaria</taxon>
        <taxon>Atherinomorphae</taxon>
        <taxon>Cyprinodontiformes</taxon>
        <taxon>Goodeidae</taxon>
        <taxon>Crenichthys</taxon>
    </lineage>
</organism>
<reference evidence="2 3" key="1">
    <citation type="submission" date="2021-06" db="EMBL/GenBank/DDBJ databases">
        <authorList>
            <person name="Palmer J.M."/>
        </authorList>
    </citation>
    <scope>NUCLEOTIDE SEQUENCE [LARGE SCALE GENOMIC DNA]</scope>
    <source>
        <strain evidence="2 3">MEX-2019</strain>
        <tissue evidence="2">Muscle</tissue>
    </source>
</reference>
<dbReference type="AlphaFoldDB" id="A0AAV9R2R4"/>
<proteinExistence type="predicted"/>
<sequence>MLSEFKRLRNPPPEQEQIDLICKHAVEKYRVALYGTPIKSVIDLVLRAHELHSVLGTNLPQPSRVQMKTRNADGPVPVLNVPCLVLRLAHARTVPLSIMRLDIRQDLPEDAPELHLQIINLQNQRALTWREKQNQLAGSRETSGGGEFFTGPTLPPVSDSALIT</sequence>
<gene>
    <name evidence="2" type="ORF">CRENBAI_012407</name>
</gene>
<feature type="region of interest" description="Disordered" evidence="1">
    <location>
        <begin position="132"/>
        <end position="164"/>
    </location>
</feature>
<comment type="caution">
    <text evidence="2">The sequence shown here is derived from an EMBL/GenBank/DDBJ whole genome shotgun (WGS) entry which is preliminary data.</text>
</comment>
<accession>A0AAV9R2R4</accession>
<feature type="non-terminal residue" evidence="2">
    <location>
        <position position="164"/>
    </location>
</feature>
<evidence type="ECO:0000313" key="2">
    <source>
        <dbReference type="EMBL" id="KAK5603216.1"/>
    </source>
</evidence>
<evidence type="ECO:0000256" key="1">
    <source>
        <dbReference type="SAM" id="MobiDB-lite"/>
    </source>
</evidence>
<name>A0AAV9R2R4_9TELE</name>
<protein>
    <submittedName>
        <fullName evidence="2">Uncharacterized protein</fullName>
    </submittedName>
</protein>
<keyword evidence="3" id="KW-1185">Reference proteome</keyword>
<dbReference type="Proteomes" id="UP001311232">
    <property type="component" value="Unassembled WGS sequence"/>
</dbReference>
<evidence type="ECO:0000313" key="3">
    <source>
        <dbReference type="Proteomes" id="UP001311232"/>
    </source>
</evidence>